<dbReference type="CDD" id="cd09871">
    <property type="entry name" value="PIN_MtVapC28-VapC30-like"/>
    <property type="match status" value="1"/>
</dbReference>
<dbReference type="Proteomes" id="UP000198122">
    <property type="component" value="Unassembled WGS sequence"/>
</dbReference>
<evidence type="ECO:0000313" key="11">
    <source>
        <dbReference type="Proteomes" id="UP000198122"/>
    </source>
</evidence>
<evidence type="ECO:0000256" key="2">
    <source>
        <dbReference type="ARBA" id="ARBA00022649"/>
    </source>
</evidence>
<keyword evidence="6 8" id="KW-0460">Magnesium</keyword>
<protein>
    <recommendedName>
        <fullName evidence="8">Ribonuclease VapC</fullName>
        <shortName evidence="8">RNase VapC</shortName>
        <ecNumber evidence="8">3.1.-.-</ecNumber>
    </recommendedName>
    <alternativeName>
        <fullName evidence="8">Toxin VapC</fullName>
    </alternativeName>
</protein>
<comment type="cofactor">
    <cofactor evidence="1 8">
        <name>Mg(2+)</name>
        <dbReference type="ChEBI" id="CHEBI:18420"/>
    </cofactor>
</comment>
<dbReference type="GO" id="GO:0016787">
    <property type="term" value="F:hydrolase activity"/>
    <property type="evidence" value="ECO:0007669"/>
    <property type="project" value="UniProtKB-KW"/>
</dbReference>
<dbReference type="OrthoDB" id="32625at2"/>
<keyword evidence="5 8" id="KW-0378">Hydrolase</keyword>
<dbReference type="InterPro" id="IPR022907">
    <property type="entry name" value="VapC_family"/>
</dbReference>
<evidence type="ECO:0000259" key="9">
    <source>
        <dbReference type="Pfam" id="PF01850"/>
    </source>
</evidence>
<name>A0A212TBR3_9MICO</name>
<keyword evidence="4 8" id="KW-0479">Metal-binding</keyword>
<evidence type="ECO:0000313" key="10">
    <source>
        <dbReference type="EMBL" id="SNC63462.1"/>
    </source>
</evidence>
<evidence type="ECO:0000256" key="6">
    <source>
        <dbReference type="ARBA" id="ARBA00022842"/>
    </source>
</evidence>
<evidence type="ECO:0000256" key="5">
    <source>
        <dbReference type="ARBA" id="ARBA00022801"/>
    </source>
</evidence>
<keyword evidence="2 8" id="KW-1277">Toxin-antitoxin system</keyword>
<evidence type="ECO:0000256" key="4">
    <source>
        <dbReference type="ARBA" id="ARBA00022723"/>
    </source>
</evidence>
<dbReference type="EMBL" id="FYEZ01000001">
    <property type="protein sequence ID" value="SNC63462.1"/>
    <property type="molecule type" value="Genomic_DNA"/>
</dbReference>
<evidence type="ECO:0000256" key="1">
    <source>
        <dbReference type="ARBA" id="ARBA00001946"/>
    </source>
</evidence>
<keyword evidence="3 8" id="KW-0540">Nuclease</keyword>
<reference evidence="10 11" key="1">
    <citation type="submission" date="2017-06" db="EMBL/GenBank/DDBJ databases">
        <authorList>
            <person name="Kim H.J."/>
            <person name="Triplett B.A."/>
        </authorList>
    </citation>
    <scope>NUCLEOTIDE SEQUENCE [LARGE SCALE GENOMIC DNA]</scope>
    <source>
        <strain evidence="10 11">DSM 22179</strain>
    </source>
</reference>
<dbReference type="InterPro" id="IPR002716">
    <property type="entry name" value="PIN_dom"/>
</dbReference>
<dbReference type="GO" id="GO:0090729">
    <property type="term" value="F:toxin activity"/>
    <property type="evidence" value="ECO:0007669"/>
    <property type="project" value="UniProtKB-KW"/>
</dbReference>
<comment type="function">
    <text evidence="8">Toxic component of a toxin-antitoxin (TA) system. An RNase.</text>
</comment>
<evidence type="ECO:0000256" key="3">
    <source>
        <dbReference type="ARBA" id="ARBA00022722"/>
    </source>
</evidence>
<evidence type="ECO:0000256" key="7">
    <source>
        <dbReference type="ARBA" id="ARBA00038093"/>
    </source>
</evidence>
<dbReference type="PANTHER" id="PTHR33653">
    <property type="entry name" value="RIBONUCLEASE VAPC2"/>
    <property type="match status" value="1"/>
</dbReference>
<organism evidence="10 11">
    <name type="scientific">Kytococcus aerolatus</name>
    <dbReference type="NCBI Taxonomy" id="592308"/>
    <lineage>
        <taxon>Bacteria</taxon>
        <taxon>Bacillati</taxon>
        <taxon>Actinomycetota</taxon>
        <taxon>Actinomycetes</taxon>
        <taxon>Micrococcales</taxon>
        <taxon>Kytococcaceae</taxon>
        <taxon>Kytococcus</taxon>
    </lineage>
</organism>
<dbReference type="HAMAP" id="MF_00265">
    <property type="entry name" value="VapC_Nob1"/>
    <property type="match status" value="1"/>
</dbReference>
<feature type="domain" description="PIN" evidence="9">
    <location>
        <begin position="1"/>
        <end position="125"/>
    </location>
</feature>
<feature type="binding site" evidence="8">
    <location>
        <position position="100"/>
    </location>
    <ligand>
        <name>Mg(2+)</name>
        <dbReference type="ChEBI" id="CHEBI:18420"/>
    </ligand>
</feature>
<gene>
    <name evidence="8" type="primary">vapC</name>
    <name evidence="10" type="ORF">SAMN05445756_0911</name>
</gene>
<proteinExistence type="inferred from homology"/>
<dbReference type="EC" id="3.1.-.-" evidence="8"/>
<dbReference type="PANTHER" id="PTHR33653:SF1">
    <property type="entry name" value="RIBONUCLEASE VAPC2"/>
    <property type="match status" value="1"/>
</dbReference>
<dbReference type="GO" id="GO:0004540">
    <property type="term" value="F:RNA nuclease activity"/>
    <property type="evidence" value="ECO:0007669"/>
    <property type="project" value="InterPro"/>
</dbReference>
<keyword evidence="8" id="KW-0800">Toxin</keyword>
<dbReference type="InterPro" id="IPR050556">
    <property type="entry name" value="Type_II_TA_system_RNase"/>
</dbReference>
<comment type="similarity">
    <text evidence="7 8">Belongs to the PINc/VapC protein family.</text>
</comment>
<feature type="binding site" evidence="8">
    <location>
        <position position="4"/>
    </location>
    <ligand>
        <name>Mg(2+)</name>
        <dbReference type="ChEBI" id="CHEBI:18420"/>
    </ligand>
</feature>
<evidence type="ECO:0000256" key="8">
    <source>
        <dbReference type="HAMAP-Rule" id="MF_00265"/>
    </source>
</evidence>
<dbReference type="GO" id="GO:0000287">
    <property type="term" value="F:magnesium ion binding"/>
    <property type="evidence" value="ECO:0007669"/>
    <property type="project" value="UniProtKB-UniRule"/>
</dbReference>
<dbReference type="Pfam" id="PF01850">
    <property type="entry name" value="PIN"/>
    <property type="match status" value="1"/>
</dbReference>
<keyword evidence="11" id="KW-1185">Reference proteome</keyword>
<dbReference type="SUPFAM" id="SSF88723">
    <property type="entry name" value="PIN domain-like"/>
    <property type="match status" value="1"/>
</dbReference>
<dbReference type="AlphaFoldDB" id="A0A212TBR3"/>
<dbReference type="Gene3D" id="3.40.50.1010">
    <property type="entry name" value="5'-nuclease"/>
    <property type="match status" value="1"/>
</dbReference>
<accession>A0A212TBR3</accession>
<sequence length="131" mass="13990">MIVDSSALVAVLEGEGPAQRLLEALVAAPVVRMSAATYVECAVVVDRRSSPATRRRFDELLHVLGVEVVPLTVEHALLAREAYRDFGQGTGSPARLNLGDCYSYALAAESGEPLLFVGDDFTHTDLVAAAY</sequence>
<dbReference type="RefSeq" id="WP_088817833.1">
    <property type="nucleotide sequence ID" value="NZ_FYEZ01000001.1"/>
</dbReference>
<dbReference type="InterPro" id="IPR029060">
    <property type="entry name" value="PIN-like_dom_sf"/>
</dbReference>